<evidence type="ECO:0000259" key="7">
    <source>
        <dbReference type="Pfam" id="PF00460"/>
    </source>
</evidence>
<dbReference type="RefSeq" id="WP_144450955.1">
    <property type="nucleotide sequence ID" value="NZ_VLKZ01000007.1"/>
</dbReference>
<keyword evidence="4 6" id="KW-0975">Bacterial flagellum</keyword>
<dbReference type="InterPro" id="IPR006300">
    <property type="entry name" value="FlgB"/>
</dbReference>
<dbReference type="PANTHER" id="PTHR30435:SF12">
    <property type="entry name" value="FLAGELLAR BASAL BODY ROD PROTEIN FLGB"/>
    <property type="match status" value="1"/>
</dbReference>
<evidence type="ECO:0000256" key="4">
    <source>
        <dbReference type="ARBA" id="ARBA00023143"/>
    </source>
</evidence>
<dbReference type="AlphaFoldDB" id="A0A562QEN1"/>
<sequence length="132" mass="15027">MDLFGSSTFKALERGLDGSQLRQKAISQNIANVDTPYYKAKNVTFKQTLSEAMNQPTLQANRTNDKHVEFSKSTNTPLVQTNRNTMYNHNQNNVDIDFEMAELAKNQIYYNALIDRMNGRFTSLQTVIRGGN</sequence>
<name>A0A562QEN1_9BACI</name>
<feature type="domain" description="Flagellar basal body rod protein N-terminal" evidence="7">
    <location>
        <begin position="14"/>
        <end position="39"/>
    </location>
</feature>
<evidence type="ECO:0000256" key="3">
    <source>
        <dbReference type="ARBA" id="ARBA00014376"/>
    </source>
</evidence>
<comment type="caution">
    <text evidence="8">The sequence shown here is derived from an EMBL/GenBank/DDBJ whole genome shotgun (WGS) entry which is preliminary data.</text>
</comment>
<dbReference type="EMBL" id="VLKZ01000007">
    <property type="protein sequence ID" value="TWI55153.1"/>
    <property type="molecule type" value="Genomic_DNA"/>
</dbReference>
<dbReference type="PIRSF" id="PIRSF002889">
    <property type="entry name" value="Rod_FlgB"/>
    <property type="match status" value="1"/>
</dbReference>
<keyword evidence="8" id="KW-0282">Flagellum</keyword>
<dbReference type="OrthoDB" id="9792068at2"/>
<keyword evidence="9" id="KW-1185">Reference proteome</keyword>
<evidence type="ECO:0000256" key="2">
    <source>
        <dbReference type="ARBA" id="ARBA00009677"/>
    </source>
</evidence>
<evidence type="ECO:0000256" key="5">
    <source>
        <dbReference type="ARBA" id="ARBA00024934"/>
    </source>
</evidence>
<evidence type="ECO:0000256" key="6">
    <source>
        <dbReference type="PIRNR" id="PIRNR002889"/>
    </source>
</evidence>
<dbReference type="NCBIfam" id="TIGR01396">
    <property type="entry name" value="FlgB"/>
    <property type="match status" value="1"/>
</dbReference>
<evidence type="ECO:0000313" key="8">
    <source>
        <dbReference type="EMBL" id="TWI55153.1"/>
    </source>
</evidence>
<keyword evidence="8" id="KW-0969">Cilium</keyword>
<comment type="function">
    <text evidence="5 6">Structural component of flagellum, the bacterial motility apparatus. Part of the rod structure of flagellar basal body.</text>
</comment>
<protein>
    <recommendedName>
        <fullName evidence="3 6">Flagellar basal body rod protein FlgB</fullName>
    </recommendedName>
</protein>
<dbReference type="GO" id="GO:0030694">
    <property type="term" value="C:bacterial-type flagellum basal body, rod"/>
    <property type="evidence" value="ECO:0007669"/>
    <property type="project" value="InterPro"/>
</dbReference>
<reference evidence="8 9" key="1">
    <citation type="journal article" date="2015" name="Stand. Genomic Sci.">
        <title>Genomic Encyclopedia of Bacterial and Archaeal Type Strains, Phase III: the genomes of soil and plant-associated and newly described type strains.</title>
        <authorList>
            <person name="Whitman W.B."/>
            <person name="Woyke T."/>
            <person name="Klenk H.P."/>
            <person name="Zhou Y."/>
            <person name="Lilburn T.G."/>
            <person name="Beck B.J."/>
            <person name="De Vos P."/>
            <person name="Vandamme P."/>
            <person name="Eisen J.A."/>
            <person name="Garrity G."/>
            <person name="Hugenholtz P."/>
            <person name="Kyrpides N.C."/>
        </authorList>
    </citation>
    <scope>NUCLEOTIDE SEQUENCE [LARGE SCALE GENOMIC DNA]</scope>
    <source>
        <strain evidence="8 9">CGMCC 1.10116</strain>
    </source>
</reference>
<dbReference type="Pfam" id="PF00460">
    <property type="entry name" value="Flg_bb_rod"/>
    <property type="match status" value="1"/>
</dbReference>
<comment type="subcellular location">
    <subcellularLocation>
        <location evidence="1 6">Bacterial flagellum basal body</location>
    </subcellularLocation>
</comment>
<dbReference type="InterPro" id="IPR001444">
    <property type="entry name" value="Flag_bb_rod_N"/>
</dbReference>
<comment type="similarity">
    <text evidence="2 6">Belongs to the flagella basal body rod proteins family.</text>
</comment>
<keyword evidence="8" id="KW-0966">Cell projection</keyword>
<comment type="subunit">
    <text evidence="6">The basal body constitutes a major portion of the flagellar organelle and consists of a number of rings mounted on a central rod.</text>
</comment>
<dbReference type="GO" id="GO:0071978">
    <property type="term" value="P:bacterial-type flagellum-dependent swarming motility"/>
    <property type="evidence" value="ECO:0007669"/>
    <property type="project" value="TreeGrafter"/>
</dbReference>
<gene>
    <name evidence="8" type="ORF">IQ10_02700</name>
</gene>
<dbReference type="PANTHER" id="PTHR30435">
    <property type="entry name" value="FLAGELLAR PROTEIN"/>
    <property type="match status" value="1"/>
</dbReference>
<organism evidence="8 9">
    <name type="scientific">Halalkalibacter nanhaiisediminis</name>
    <dbReference type="NCBI Taxonomy" id="688079"/>
    <lineage>
        <taxon>Bacteria</taxon>
        <taxon>Bacillati</taxon>
        <taxon>Bacillota</taxon>
        <taxon>Bacilli</taxon>
        <taxon>Bacillales</taxon>
        <taxon>Bacillaceae</taxon>
        <taxon>Halalkalibacter</taxon>
    </lineage>
</organism>
<accession>A0A562QEN1</accession>
<dbReference type="Proteomes" id="UP000315711">
    <property type="component" value="Unassembled WGS sequence"/>
</dbReference>
<evidence type="ECO:0000313" key="9">
    <source>
        <dbReference type="Proteomes" id="UP000315711"/>
    </source>
</evidence>
<proteinExistence type="inferred from homology"/>
<evidence type="ECO:0000256" key="1">
    <source>
        <dbReference type="ARBA" id="ARBA00004117"/>
    </source>
</evidence>